<feature type="transmembrane region" description="Helical" evidence="6">
    <location>
        <begin position="26"/>
        <end position="46"/>
    </location>
</feature>
<feature type="transmembrane region" description="Helical" evidence="6">
    <location>
        <begin position="58"/>
        <end position="84"/>
    </location>
</feature>
<keyword evidence="9" id="KW-1185">Reference proteome</keyword>
<evidence type="ECO:0000256" key="4">
    <source>
        <dbReference type="ARBA" id="ARBA00022777"/>
    </source>
</evidence>
<dbReference type="AlphaFoldDB" id="A0A9Q0KR92"/>
<keyword evidence="1" id="KW-0808">Transferase</keyword>
<name>A0A9Q0KR92_9MAGN</name>
<evidence type="ECO:0000256" key="2">
    <source>
        <dbReference type="ARBA" id="ARBA00022723"/>
    </source>
</evidence>
<dbReference type="SUPFAM" id="SSF55874">
    <property type="entry name" value="ATPase domain of HSP90 chaperone/DNA topoisomerase II/histidine kinase"/>
    <property type="match status" value="1"/>
</dbReference>
<dbReference type="GO" id="GO:0046872">
    <property type="term" value="F:metal ion binding"/>
    <property type="evidence" value="ECO:0007669"/>
    <property type="project" value="UniProtKB-KW"/>
</dbReference>
<dbReference type="Proteomes" id="UP001141806">
    <property type="component" value="Unassembled WGS sequence"/>
</dbReference>
<sequence length="330" mass="37127">MACCNSTEPQWPADELLMKYQFISDFFIALAYFFIPLDSLWCNTLINLWTFNTYSRTVAVIMTMAKVLTAVVSCATALMLVHIIPNLLGMKTKELLLKNKAAELNHEGGPIYTQEETSRHKNLRVQGISHRAKCSTGFGKERSRNCHLTPMHVIIALSSLLQETEITPEQRLMIETILKSSNLLATLINDILDFSRLEDGSHELDLVTFRPLWHHTCLSMQVIQLVKPISLVKKLSLTLTLASDLRKYVIGDEKCLMQTILNIVGNAVKFTKEGNISIDVCISKPEPLQDARAPDFFPVQSDLLLFGCTGGLICMSLQRCTHTWILICVV</sequence>
<keyword evidence="2" id="KW-0479">Metal-binding</keyword>
<evidence type="ECO:0000259" key="7">
    <source>
        <dbReference type="SMART" id="SM00388"/>
    </source>
</evidence>
<evidence type="ECO:0000313" key="8">
    <source>
        <dbReference type="EMBL" id="KAJ4975227.1"/>
    </source>
</evidence>
<dbReference type="GO" id="GO:0038199">
    <property type="term" value="F:ethylene receptor activity"/>
    <property type="evidence" value="ECO:0007669"/>
    <property type="project" value="TreeGrafter"/>
</dbReference>
<dbReference type="GO" id="GO:0005783">
    <property type="term" value="C:endoplasmic reticulum"/>
    <property type="evidence" value="ECO:0007669"/>
    <property type="project" value="TreeGrafter"/>
</dbReference>
<evidence type="ECO:0000256" key="3">
    <source>
        <dbReference type="ARBA" id="ARBA00022741"/>
    </source>
</evidence>
<dbReference type="Gene3D" id="1.10.287.130">
    <property type="match status" value="1"/>
</dbReference>
<dbReference type="PANTHER" id="PTHR24423:SF625">
    <property type="entry name" value="ETHYLENE RESPONSE SENSOR 1"/>
    <property type="match status" value="1"/>
</dbReference>
<dbReference type="CDD" id="cd00082">
    <property type="entry name" value="HisKA"/>
    <property type="match status" value="1"/>
</dbReference>
<dbReference type="Gene3D" id="3.30.565.10">
    <property type="entry name" value="Histidine kinase-like ATPase, C-terminal domain"/>
    <property type="match status" value="1"/>
</dbReference>
<keyword evidence="5" id="KW-0067">ATP-binding</keyword>
<dbReference type="GO" id="GO:0051740">
    <property type="term" value="F:ethylene binding"/>
    <property type="evidence" value="ECO:0007669"/>
    <property type="project" value="TreeGrafter"/>
</dbReference>
<comment type="caution">
    <text evidence="8">The sequence shown here is derived from an EMBL/GenBank/DDBJ whole genome shotgun (WGS) entry which is preliminary data.</text>
</comment>
<evidence type="ECO:0000256" key="1">
    <source>
        <dbReference type="ARBA" id="ARBA00022679"/>
    </source>
</evidence>
<dbReference type="EMBL" id="JAMYWD010000003">
    <property type="protein sequence ID" value="KAJ4975227.1"/>
    <property type="molecule type" value="Genomic_DNA"/>
</dbReference>
<feature type="domain" description="Signal transduction histidine kinase dimerisation/phosphoacceptor" evidence="7">
    <location>
        <begin position="141"/>
        <end position="200"/>
    </location>
</feature>
<proteinExistence type="predicted"/>
<dbReference type="Pfam" id="PF25487">
    <property type="entry name" value="ETR1_N"/>
    <property type="match status" value="1"/>
</dbReference>
<dbReference type="Pfam" id="PF00512">
    <property type="entry name" value="HisKA"/>
    <property type="match status" value="1"/>
</dbReference>
<accession>A0A9Q0KR92</accession>
<keyword evidence="3" id="KW-0547">Nucleotide-binding</keyword>
<gene>
    <name evidence="8" type="ORF">NE237_000333</name>
</gene>
<organism evidence="8 9">
    <name type="scientific">Protea cynaroides</name>
    <dbReference type="NCBI Taxonomy" id="273540"/>
    <lineage>
        <taxon>Eukaryota</taxon>
        <taxon>Viridiplantae</taxon>
        <taxon>Streptophyta</taxon>
        <taxon>Embryophyta</taxon>
        <taxon>Tracheophyta</taxon>
        <taxon>Spermatophyta</taxon>
        <taxon>Magnoliopsida</taxon>
        <taxon>Proteales</taxon>
        <taxon>Proteaceae</taxon>
        <taxon>Protea</taxon>
    </lineage>
</organism>
<dbReference type="OrthoDB" id="1652966at2759"/>
<keyword evidence="6" id="KW-1133">Transmembrane helix</keyword>
<keyword evidence="6" id="KW-0812">Transmembrane</keyword>
<evidence type="ECO:0000313" key="9">
    <source>
        <dbReference type="Proteomes" id="UP001141806"/>
    </source>
</evidence>
<dbReference type="GO" id="GO:0005524">
    <property type="term" value="F:ATP binding"/>
    <property type="evidence" value="ECO:0007669"/>
    <property type="project" value="UniProtKB-KW"/>
</dbReference>
<dbReference type="GO" id="GO:0000155">
    <property type="term" value="F:phosphorelay sensor kinase activity"/>
    <property type="evidence" value="ECO:0007669"/>
    <property type="project" value="InterPro"/>
</dbReference>
<dbReference type="InterPro" id="IPR058544">
    <property type="entry name" value="ETR1_N"/>
</dbReference>
<keyword evidence="6" id="KW-0472">Membrane</keyword>
<protein>
    <recommendedName>
        <fullName evidence="7">Signal transduction histidine kinase dimerisation/phosphoacceptor domain-containing protein</fullName>
    </recommendedName>
</protein>
<dbReference type="InterPro" id="IPR036890">
    <property type="entry name" value="HATPase_C_sf"/>
</dbReference>
<dbReference type="SMART" id="SM00388">
    <property type="entry name" value="HisKA"/>
    <property type="match status" value="1"/>
</dbReference>
<keyword evidence="4" id="KW-0418">Kinase</keyword>
<evidence type="ECO:0000256" key="5">
    <source>
        <dbReference type="ARBA" id="ARBA00022840"/>
    </source>
</evidence>
<evidence type="ECO:0000256" key="6">
    <source>
        <dbReference type="SAM" id="Phobius"/>
    </source>
</evidence>
<dbReference type="PANTHER" id="PTHR24423">
    <property type="entry name" value="TWO-COMPONENT SENSOR HISTIDINE KINASE"/>
    <property type="match status" value="1"/>
</dbReference>
<reference evidence="8" key="1">
    <citation type="journal article" date="2023" name="Plant J.">
        <title>The genome of the king protea, Protea cynaroides.</title>
        <authorList>
            <person name="Chang J."/>
            <person name="Duong T.A."/>
            <person name="Schoeman C."/>
            <person name="Ma X."/>
            <person name="Roodt D."/>
            <person name="Barker N."/>
            <person name="Li Z."/>
            <person name="Van de Peer Y."/>
            <person name="Mizrachi E."/>
        </authorList>
    </citation>
    <scope>NUCLEOTIDE SEQUENCE</scope>
    <source>
        <tissue evidence="8">Young leaves</tissue>
    </source>
</reference>
<dbReference type="InterPro" id="IPR003661">
    <property type="entry name" value="HisK_dim/P_dom"/>
</dbReference>